<feature type="compositionally biased region" description="Low complexity" evidence="1">
    <location>
        <begin position="22"/>
        <end position="36"/>
    </location>
</feature>
<dbReference type="EMBL" id="AHKH01000043">
    <property type="protein sequence ID" value="EHQ61262.1"/>
    <property type="molecule type" value="Genomic_DNA"/>
</dbReference>
<feature type="non-terminal residue" evidence="2">
    <location>
        <position position="1"/>
    </location>
</feature>
<feature type="compositionally biased region" description="Basic and acidic residues" evidence="1">
    <location>
        <begin position="1"/>
        <end position="21"/>
    </location>
</feature>
<name>H3SI73_9BACL</name>
<dbReference type="RefSeq" id="WP_006677735.1">
    <property type="nucleotide sequence ID" value="NZ_AHKH01000043.1"/>
</dbReference>
<dbReference type="AlphaFoldDB" id="H3SI73"/>
<organism evidence="2 3">
    <name type="scientific">Paenibacillus dendritiformis C454</name>
    <dbReference type="NCBI Taxonomy" id="1131935"/>
    <lineage>
        <taxon>Bacteria</taxon>
        <taxon>Bacillati</taxon>
        <taxon>Bacillota</taxon>
        <taxon>Bacilli</taxon>
        <taxon>Bacillales</taxon>
        <taxon>Paenibacillaceae</taxon>
        <taxon>Paenibacillus</taxon>
    </lineage>
</organism>
<reference evidence="2 3" key="1">
    <citation type="journal article" date="2012" name="J. Bacteriol.">
        <title>Genome Sequence of the Pattern-Forming Social Bacterium Paenibacillus dendritiformis C454 Chiral Morphotype.</title>
        <authorList>
            <person name="Sirota-Madi A."/>
            <person name="Olender T."/>
            <person name="Helman Y."/>
            <person name="Brainis I."/>
            <person name="Finkelshtein A."/>
            <person name="Roth D."/>
            <person name="Hagai E."/>
            <person name="Leshkowitz D."/>
            <person name="Brodsky L."/>
            <person name="Galatenko V."/>
            <person name="Nikolaev V."/>
            <person name="Gutnick D.L."/>
            <person name="Lancet D."/>
            <person name="Ben-Jacob E."/>
        </authorList>
    </citation>
    <scope>NUCLEOTIDE SEQUENCE [LARGE SCALE GENOMIC DNA]</scope>
    <source>
        <strain evidence="2 3">C454</strain>
    </source>
</reference>
<comment type="caution">
    <text evidence="2">The sequence shown here is derived from an EMBL/GenBank/DDBJ whole genome shotgun (WGS) entry which is preliminary data.</text>
</comment>
<evidence type="ECO:0000313" key="2">
    <source>
        <dbReference type="EMBL" id="EHQ61262.1"/>
    </source>
</evidence>
<gene>
    <name evidence="2" type="ORF">PDENDC454_16208</name>
</gene>
<evidence type="ECO:0000256" key="1">
    <source>
        <dbReference type="SAM" id="MobiDB-lite"/>
    </source>
</evidence>
<keyword evidence="3" id="KW-1185">Reference proteome</keyword>
<dbReference type="Proteomes" id="UP000003900">
    <property type="component" value="Unassembled WGS sequence"/>
</dbReference>
<feature type="region of interest" description="Disordered" evidence="1">
    <location>
        <begin position="1"/>
        <end position="76"/>
    </location>
</feature>
<accession>H3SI73</accession>
<protein>
    <submittedName>
        <fullName evidence="2">Uncharacterized protein</fullName>
    </submittedName>
</protein>
<evidence type="ECO:0000313" key="3">
    <source>
        <dbReference type="Proteomes" id="UP000003900"/>
    </source>
</evidence>
<proteinExistence type="predicted"/>
<sequence length="76" mass="8863">QERQQEPVQERQQEPVQERQQEPVQVRQQEPVQEQPLKQEKEQEHLLANGPGPNSECEEARTFRPLSHRSADVPAS</sequence>